<gene>
    <name evidence="2" type="ORF">HPB52_006431</name>
</gene>
<organism evidence="2 3">
    <name type="scientific">Rhipicephalus sanguineus</name>
    <name type="common">Brown dog tick</name>
    <name type="synonym">Ixodes sanguineus</name>
    <dbReference type="NCBI Taxonomy" id="34632"/>
    <lineage>
        <taxon>Eukaryota</taxon>
        <taxon>Metazoa</taxon>
        <taxon>Ecdysozoa</taxon>
        <taxon>Arthropoda</taxon>
        <taxon>Chelicerata</taxon>
        <taxon>Arachnida</taxon>
        <taxon>Acari</taxon>
        <taxon>Parasitiformes</taxon>
        <taxon>Ixodida</taxon>
        <taxon>Ixodoidea</taxon>
        <taxon>Ixodidae</taxon>
        <taxon>Rhipicephalinae</taxon>
        <taxon>Rhipicephalus</taxon>
        <taxon>Rhipicephalus</taxon>
    </lineage>
</organism>
<evidence type="ECO:0000313" key="3">
    <source>
        <dbReference type="Proteomes" id="UP000821837"/>
    </source>
</evidence>
<dbReference type="VEuPathDB" id="VectorBase:RSAN_028102"/>
<evidence type="ECO:0000313" key="2">
    <source>
        <dbReference type="EMBL" id="KAH7968180.1"/>
    </source>
</evidence>
<evidence type="ECO:0008006" key="4">
    <source>
        <dbReference type="Google" id="ProtNLM"/>
    </source>
</evidence>
<protein>
    <recommendedName>
        <fullName evidence="4">Tick transposon</fullName>
    </recommendedName>
</protein>
<accession>A0A9D4Q573</accession>
<dbReference type="Proteomes" id="UP000821837">
    <property type="component" value="Unassembled WGS sequence"/>
</dbReference>
<reference evidence="2" key="1">
    <citation type="journal article" date="2020" name="Cell">
        <title>Large-Scale Comparative Analyses of Tick Genomes Elucidate Their Genetic Diversity and Vector Capacities.</title>
        <authorList>
            <consortium name="Tick Genome and Microbiome Consortium (TIGMIC)"/>
            <person name="Jia N."/>
            <person name="Wang J."/>
            <person name="Shi W."/>
            <person name="Du L."/>
            <person name="Sun Y."/>
            <person name="Zhan W."/>
            <person name="Jiang J.F."/>
            <person name="Wang Q."/>
            <person name="Zhang B."/>
            <person name="Ji P."/>
            <person name="Bell-Sakyi L."/>
            <person name="Cui X.M."/>
            <person name="Yuan T.T."/>
            <person name="Jiang B.G."/>
            <person name="Yang W.F."/>
            <person name="Lam T.T."/>
            <person name="Chang Q.C."/>
            <person name="Ding S.J."/>
            <person name="Wang X.J."/>
            <person name="Zhu J.G."/>
            <person name="Ruan X.D."/>
            <person name="Zhao L."/>
            <person name="Wei J.T."/>
            <person name="Ye R.Z."/>
            <person name="Que T.C."/>
            <person name="Du C.H."/>
            <person name="Zhou Y.H."/>
            <person name="Cheng J.X."/>
            <person name="Dai P.F."/>
            <person name="Guo W.B."/>
            <person name="Han X.H."/>
            <person name="Huang E.J."/>
            <person name="Li L.F."/>
            <person name="Wei W."/>
            <person name="Gao Y.C."/>
            <person name="Liu J.Z."/>
            <person name="Shao H.Z."/>
            <person name="Wang X."/>
            <person name="Wang C.C."/>
            <person name="Yang T.C."/>
            <person name="Huo Q.B."/>
            <person name="Li W."/>
            <person name="Chen H.Y."/>
            <person name="Chen S.E."/>
            <person name="Zhou L.G."/>
            <person name="Ni X.B."/>
            <person name="Tian J.H."/>
            <person name="Sheng Y."/>
            <person name="Liu T."/>
            <person name="Pan Y.S."/>
            <person name="Xia L.Y."/>
            <person name="Li J."/>
            <person name="Zhao F."/>
            <person name="Cao W.C."/>
        </authorList>
    </citation>
    <scope>NUCLEOTIDE SEQUENCE</scope>
    <source>
        <strain evidence="2">Rsan-2018</strain>
    </source>
</reference>
<sequence length="415" mass="45749">MPGAHARLLHTPQLLFGGLTPSTGHGKRICKILRSEWKRRARLLRDVLFFQLNSTETPRRAKKKWLEVCASTSRTTEKMPMPRNPIHTACAVPIPDSVQDVLSLGPKFAVQPQLAPPELLTLTPMDMHLFTKNGAEIPRKDTICVLGKLILEHGMNAATIQKLQQHTAITVRHVRRISAGKAILARVGITSSLTKERAVPLRDTVRSTIVVRPLPRNMNPVHIRVEGERGLKAFLSKLNSRRESALFVDAYRTGPNSFVAASVRTEPVWVVEQDRTVADADRRANGACLPVPAGTRLCPCGAVMVHDSHAQSKLHRRRTGHTLPPSRDASEERPSDAPRAMLARAAREADFAHPNEIAHARARGLILRPGQTSSPHIAVEGSRGGTGGDPLTTFHEITSHYRLGKKSFPDPHRAN</sequence>
<reference evidence="2" key="2">
    <citation type="submission" date="2021-09" db="EMBL/GenBank/DDBJ databases">
        <authorList>
            <person name="Jia N."/>
            <person name="Wang J."/>
            <person name="Shi W."/>
            <person name="Du L."/>
            <person name="Sun Y."/>
            <person name="Zhan W."/>
            <person name="Jiang J."/>
            <person name="Wang Q."/>
            <person name="Zhang B."/>
            <person name="Ji P."/>
            <person name="Sakyi L.B."/>
            <person name="Cui X."/>
            <person name="Yuan T."/>
            <person name="Jiang B."/>
            <person name="Yang W."/>
            <person name="Lam T.T.-Y."/>
            <person name="Chang Q."/>
            <person name="Ding S."/>
            <person name="Wang X."/>
            <person name="Zhu J."/>
            <person name="Ruan X."/>
            <person name="Zhao L."/>
            <person name="Wei J."/>
            <person name="Que T."/>
            <person name="Du C."/>
            <person name="Cheng J."/>
            <person name="Dai P."/>
            <person name="Han X."/>
            <person name="Huang E."/>
            <person name="Gao Y."/>
            <person name="Liu J."/>
            <person name="Shao H."/>
            <person name="Ye R."/>
            <person name="Li L."/>
            <person name="Wei W."/>
            <person name="Wang X."/>
            <person name="Wang C."/>
            <person name="Huo Q."/>
            <person name="Li W."/>
            <person name="Guo W."/>
            <person name="Chen H."/>
            <person name="Chen S."/>
            <person name="Zhou L."/>
            <person name="Zhou L."/>
            <person name="Ni X."/>
            <person name="Tian J."/>
            <person name="Zhou Y."/>
            <person name="Sheng Y."/>
            <person name="Liu T."/>
            <person name="Pan Y."/>
            <person name="Xia L."/>
            <person name="Li J."/>
            <person name="Zhao F."/>
            <person name="Cao W."/>
        </authorList>
    </citation>
    <scope>NUCLEOTIDE SEQUENCE</scope>
    <source>
        <strain evidence="2">Rsan-2018</strain>
        <tissue evidence="2">Larvae</tissue>
    </source>
</reference>
<name>A0A9D4Q573_RHISA</name>
<dbReference type="AlphaFoldDB" id="A0A9D4Q573"/>
<comment type="caution">
    <text evidence="2">The sequence shown here is derived from an EMBL/GenBank/DDBJ whole genome shotgun (WGS) entry which is preliminary data.</text>
</comment>
<evidence type="ECO:0000256" key="1">
    <source>
        <dbReference type="SAM" id="MobiDB-lite"/>
    </source>
</evidence>
<dbReference type="EMBL" id="JABSTV010001248">
    <property type="protein sequence ID" value="KAH7968180.1"/>
    <property type="molecule type" value="Genomic_DNA"/>
</dbReference>
<keyword evidence="3" id="KW-1185">Reference proteome</keyword>
<feature type="region of interest" description="Disordered" evidence="1">
    <location>
        <begin position="308"/>
        <end position="338"/>
    </location>
</feature>
<proteinExistence type="predicted"/>